<evidence type="ECO:0000313" key="2">
    <source>
        <dbReference type="EMBL" id="CAB3794544.1"/>
    </source>
</evidence>
<reference evidence="2 3" key="1">
    <citation type="submission" date="2020-04" db="EMBL/GenBank/DDBJ databases">
        <authorList>
            <person name="De Canck E."/>
        </authorList>
    </citation>
    <scope>NUCLEOTIDE SEQUENCE [LARGE SCALE GENOMIC DNA]</scope>
    <source>
        <strain evidence="2 3">LMG 28138</strain>
    </source>
</reference>
<proteinExistence type="predicted"/>
<dbReference type="Proteomes" id="UP000494115">
    <property type="component" value="Unassembled WGS sequence"/>
</dbReference>
<sequence length="91" mass="9460">MKLSTVAVCVATLAMPLAAFAQQSQSGLTRAEVRAQLVELEKTGWRPAHEGYTYPDKIEAAEAKVAAEHAAAMRVTTSGSNNAPTATGNGS</sequence>
<organism evidence="2 3">
    <name type="scientific">Pararobbsia alpina</name>
    <dbReference type="NCBI Taxonomy" id="621374"/>
    <lineage>
        <taxon>Bacteria</taxon>
        <taxon>Pseudomonadati</taxon>
        <taxon>Pseudomonadota</taxon>
        <taxon>Betaproteobacteria</taxon>
        <taxon>Burkholderiales</taxon>
        <taxon>Burkholderiaceae</taxon>
        <taxon>Pararobbsia</taxon>
    </lineage>
</organism>
<dbReference type="RefSeq" id="WP_175106226.1">
    <property type="nucleotide sequence ID" value="NZ_CADIKM010000019.1"/>
</dbReference>
<evidence type="ECO:0008006" key="4">
    <source>
        <dbReference type="Google" id="ProtNLM"/>
    </source>
</evidence>
<dbReference type="EMBL" id="CADIKM010000019">
    <property type="protein sequence ID" value="CAB3794544.1"/>
    <property type="molecule type" value="Genomic_DNA"/>
</dbReference>
<dbReference type="InterPro" id="IPR025421">
    <property type="entry name" value="DUF4148"/>
</dbReference>
<keyword evidence="1" id="KW-0732">Signal</keyword>
<feature type="signal peptide" evidence="1">
    <location>
        <begin position="1"/>
        <end position="21"/>
    </location>
</feature>
<accession>A0A6S7BC71</accession>
<name>A0A6S7BC71_9BURK</name>
<dbReference type="AlphaFoldDB" id="A0A6S7BC71"/>
<evidence type="ECO:0000313" key="3">
    <source>
        <dbReference type="Proteomes" id="UP000494115"/>
    </source>
</evidence>
<feature type="chain" id="PRO_5028962955" description="DUF4148 domain-containing protein" evidence="1">
    <location>
        <begin position="22"/>
        <end position="91"/>
    </location>
</feature>
<protein>
    <recommendedName>
        <fullName evidence="4">DUF4148 domain-containing protein</fullName>
    </recommendedName>
</protein>
<evidence type="ECO:0000256" key="1">
    <source>
        <dbReference type="SAM" id="SignalP"/>
    </source>
</evidence>
<keyword evidence="3" id="KW-1185">Reference proteome</keyword>
<gene>
    <name evidence="2" type="ORF">LMG28138_03727</name>
</gene>
<dbReference type="Pfam" id="PF13663">
    <property type="entry name" value="DUF4148"/>
    <property type="match status" value="1"/>
</dbReference>